<name>A0A2A5WFR6_9GAMM</name>
<organism evidence="1 2">
    <name type="scientific">OM182 bacterium MED-G28</name>
    <dbReference type="NCBI Taxonomy" id="1986256"/>
    <lineage>
        <taxon>Bacteria</taxon>
        <taxon>Pseudomonadati</taxon>
        <taxon>Pseudomonadota</taxon>
        <taxon>Gammaproteobacteria</taxon>
        <taxon>OMG group</taxon>
        <taxon>OM182 clade</taxon>
    </lineage>
</organism>
<dbReference type="InterPro" id="IPR011447">
    <property type="entry name" value="DUF1552"/>
</dbReference>
<accession>A0A2A5WFR6</accession>
<protein>
    <recommendedName>
        <fullName evidence="3">DUF1552 domain-containing protein</fullName>
    </recommendedName>
</protein>
<evidence type="ECO:0008006" key="3">
    <source>
        <dbReference type="Google" id="ProtNLM"/>
    </source>
</evidence>
<sequence>MIITKKYLPRRTFLRGVGAGLALPLLDSMVPALTAQELTAAKPVKRLGIVYVPNGVYMDNWTPPEEGRDFSLPSTMVPLASFKDQMVVLTGLSNKMGDAWPGEGAGDHARAAGAYLTGVHPKKTEGADLRAGLSMDQIVAKVLGEHTQLSSLELSLESRENVGSCDPGYACAYANTLSWSSATTPLPMENNPRVVFERLFGGNESTDPEVWRARREEDSSILDAVGDKIAKLQGGLGHRDQLKLEEYLDSIRNAERRIQMAEAQSERELPVIEQPAGVPGTFQEHAKIMFDLQLLAYQADLTRVITFMVGHETSQRAYPEIGVPDAHHPLSHHGGNAEKIEKLIRVNAYHTEMFAYYLGRMKNTVDGDGSLLDNSTLMYCSGMSDGNGHNHHNLPTLIVGGGGGTINGGRHIQYAREDETPVTNLFLDMLNTLGMPLETFGDSTGNLDVLAG</sequence>
<dbReference type="AlphaFoldDB" id="A0A2A5WFR6"/>
<gene>
    <name evidence="1" type="ORF">CNF02_03400</name>
</gene>
<reference evidence="1 2" key="1">
    <citation type="submission" date="2017-08" db="EMBL/GenBank/DDBJ databases">
        <title>Fine stratification of microbial communities through a metagenomic profile of the photic zone.</title>
        <authorList>
            <person name="Haro-Moreno J.M."/>
            <person name="Lopez-Perez M."/>
            <person name="De La Torre J."/>
            <person name="Picazo A."/>
            <person name="Camacho A."/>
            <person name="Rodriguez-Valera F."/>
        </authorList>
    </citation>
    <scope>NUCLEOTIDE SEQUENCE [LARGE SCALE GENOMIC DNA]</scope>
    <source>
        <strain evidence="1">MED-G28</strain>
    </source>
</reference>
<dbReference type="PROSITE" id="PS51318">
    <property type="entry name" value="TAT"/>
    <property type="match status" value="1"/>
</dbReference>
<dbReference type="InterPro" id="IPR006311">
    <property type="entry name" value="TAT_signal"/>
</dbReference>
<dbReference type="Pfam" id="PF07586">
    <property type="entry name" value="HXXSHH"/>
    <property type="match status" value="1"/>
</dbReference>
<evidence type="ECO:0000313" key="2">
    <source>
        <dbReference type="Proteomes" id="UP000219329"/>
    </source>
</evidence>
<evidence type="ECO:0000313" key="1">
    <source>
        <dbReference type="EMBL" id="PDH35087.1"/>
    </source>
</evidence>
<dbReference type="Proteomes" id="UP000219329">
    <property type="component" value="Unassembled WGS sequence"/>
</dbReference>
<proteinExistence type="predicted"/>
<dbReference type="EMBL" id="NTJZ01000002">
    <property type="protein sequence ID" value="PDH35087.1"/>
    <property type="molecule type" value="Genomic_DNA"/>
</dbReference>
<comment type="caution">
    <text evidence="1">The sequence shown here is derived from an EMBL/GenBank/DDBJ whole genome shotgun (WGS) entry which is preliminary data.</text>
</comment>